<evidence type="ECO:0000313" key="4">
    <source>
        <dbReference type="EMBL" id="TVU13142.1"/>
    </source>
</evidence>
<evidence type="ECO:0000313" key="5">
    <source>
        <dbReference type="Proteomes" id="UP000324897"/>
    </source>
</evidence>
<accession>A0A5J9TP51</accession>
<dbReference type="Gene3D" id="3.50.50.60">
    <property type="entry name" value="FAD/NAD(P)-binding domain"/>
    <property type="match status" value="1"/>
</dbReference>
<name>A0A5J9TP51_9POAL</name>
<evidence type="ECO:0000256" key="2">
    <source>
        <dbReference type="ARBA" id="ARBA00022827"/>
    </source>
</evidence>
<gene>
    <name evidence="4" type="ORF">EJB05_40674</name>
</gene>
<dbReference type="AlphaFoldDB" id="A0A5J9TP51"/>
<comment type="caution">
    <text evidence="4">The sequence shown here is derived from an EMBL/GenBank/DDBJ whole genome shotgun (WGS) entry which is preliminary data.</text>
</comment>
<dbReference type="SUPFAM" id="SSF51905">
    <property type="entry name" value="FAD/NAD(P)-binding domain"/>
    <property type="match status" value="1"/>
</dbReference>
<sequence>METTHGEGAQLGDGNGDDPLGAWLKDYRDHAVDSVAMFGDEGLGFGGSSALAAATVAAGSLPRSQPRRRRRIFREWRGERTRAKAGGEERGCEGIRLEAGGLGCEGPDSCAMNRIQEKFRVRLASLGRGFTKRVCYVNWVVGVSYDRYKTGCMDSHVELHRHARPHEKEAPAGILGRAREGSLLRWTPRRCPWSAPVSRAWPPPASGAGKAMSGCTTRGTDTGDPLGMAGMHNRIYASLRLIVPREAMSFSDFPFYPRDGCDARRYPGHIEFLLYVRYFCDKFGLMDSVRLHTEVLRVAQIGRGQYCRSIDRPFHLQVDDVMSEALGHTGHLTGAVGILDRAQHLLHRWQGFSRRPDSTSATHLACSS</sequence>
<protein>
    <submittedName>
        <fullName evidence="4">Uncharacterized protein</fullName>
    </submittedName>
</protein>
<dbReference type="Gramene" id="TVU13142">
    <property type="protein sequence ID" value="TVU13142"/>
    <property type="gene ID" value="EJB05_40674"/>
</dbReference>
<organism evidence="4 5">
    <name type="scientific">Eragrostis curvula</name>
    <name type="common">weeping love grass</name>
    <dbReference type="NCBI Taxonomy" id="38414"/>
    <lineage>
        <taxon>Eukaryota</taxon>
        <taxon>Viridiplantae</taxon>
        <taxon>Streptophyta</taxon>
        <taxon>Embryophyta</taxon>
        <taxon>Tracheophyta</taxon>
        <taxon>Spermatophyta</taxon>
        <taxon>Magnoliopsida</taxon>
        <taxon>Liliopsida</taxon>
        <taxon>Poales</taxon>
        <taxon>Poaceae</taxon>
        <taxon>PACMAD clade</taxon>
        <taxon>Chloridoideae</taxon>
        <taxon>Eragrostideae</taxon>
        <taxon>Eragrostidinae</taxon>
        <taxon>Eragrostis</taxon>
    </lineage>
</organism>
<dbReference type="InterPro" id="IPR036188">
    <property type="entry name" value="FAD/NAD-bd_sf"/>
</dbReference>
<dbReference type="OrthoDB" id="66881at2759"/>
<dbReference type="PANTHER" id="PTHR23023">
    <property type="entry name" value="DIMETHYLANILINE MONOOXYGENASE"/>
    <property type="match status" value="1"/>
</dbReference>
<keyword evidence="5" id="KW-1185">Reference proteome</keyword>
<evidence type="ECO:0000256" key="3">
    <source>
        <dbReference type="ARBA" id="ARBA00023002"/>
    </source>
</evidence>
<dbReference type="InterPro" id="IPR050346">
    <property type="entry name" value="FMO-like"/>
</dbReference>
<keyword evidence="2" id="KW-0274">FAD</keyword>
<evidence type="ECO:0000256" key="1">
    <source>
        <dbReference type="ARBA" id="ARBA00022630"/>
    </source>
</evidence>
<feature type="non-terminal residue" evidence="4">
    <location>
        <position position="1"/>
    </location>
</feature>
<dbReference type="GO" id="GO:0016491">
    <property type="term" value="F:oxidoreductase activity"/>
    <property type="evidence" value="ECO:0007669"/>
    <property type="project" value="UniProtKB-KW"/>
</dbReference>
<dbReference type="EMBL" id="RWGY01000035">
    <property type="protein sequence ID" value="TVU13142.1"/>
    <property type="molecule type" value="Genomic_DNA"/>
</dbReference>
<proteinExistence type="predicted"/>
<keyword evidence="1" id="KW-0285">Flavoprotein</keyword>
<reference evidence="4 5" key="1">
    <citation type="journal article" date="2019" name="Sci. Rep.">
        <title>A high-quality genome of Eragrostis curvula grass provides insights into Poaceae evolution and supports new strategies to enhance forage quality.</title>
        <authorList>
            <person name="Carballo J."/>
            <person name="Santos B.A.C.M."/>
            <person name="Zappacosta D."/>
            <person name="Garbus I."/>
            <person name="Selva J.P."/>
            <person name="Gallo C.A."/>
            <person name="Diaz A."/>
            <person name="Albertini E."/>
            <person name="Caccamo M."/>
            <person name="Echenique V."/>
        </authorList>
    </citation>
    <scope>NUCLEOTIDE SEQUENCE [LARGE SCALE GENOMIC DNA]</scope>
    <source>
        <strain evidence="5">cv. Victoria</strain>
        <tissue evidence="4">Leaf</tissue>
    </source>
</reference>
<dbReference type="Proteomes" id="UP000324897">
    <property type="component" value="Unassembled WGS sequence"/>
</dbReference>
<keyword evidence="3" id="KW-0560">Oxidoreductase</keyword>